<feature type="domain" description="Ig-like" evidence="4">
    <location>
        <begin position="239"/>
        <end position="330"/>
    </location>
</feature>
<evidence type="ECO:0000313" key="5">
    <source>
        <dbReference type="EMBL" id="ESL07958.1"/>
    </source>
</evidence>
<sequence length="560" mass="60909">MKFVALLQWLLYLPLLLALVLLRGAEARASSESELHCSPLIIEPHQNSSCVVNVRDVQQEPTMAFDVDEFFVTVHSSVSKTALKVSPLRRGDDVTTVVFDISALESTTITVDVMCASGVQSSPIHNSGLVISVLNRAAVRMGLILCDVPAAGLFLGGTTTCTAALYDANNRRAVAYPSDVTFVEENNMGFFHFISGKGDLVFNFTAASLPSMSIGDFTLHLTLGDDTNTYSTTFPLLYPDLYPVASVSTLVCFNETVPIACIVRALGNMGSVRLNWDYFRITIEMRDDDAVGNKWVDNTNAFSISARKLAHTDTAFFSCELKVNDAINLERLHVYIVSSAVGNESKRLQEVRGSPFVFVSGVKPNAAYVSLRGCKVPAITSGNSTQCFIDLYNGVTGDVRYFHLASTLGALFENITYLSMDPVFKAPVVTFVYVAPILTTRSEDIITLRVDGQSAIRSPFRITVFPQRSPISDESFTTVRGSNALVIGVGLAFFGAVIGTGSFVAVKRTLRLNRIRQLRAMRKAQVLLTEEEEAARSSAVGQVGIEPVPQVQKGRGSESD</sequence>
<evidence type="ECO:0000259" key="4">
    <source>
        <dbReference type="PROSITE" id="PS50835"/>
    </source>
</evidence>
<dbReference type="InterPro" id="IPR007110">
    <property type="entry name" value="Ig-like_dom"/>
</dbReference>
<feature type="region of interest" description="Disordered" evidence="1">
    <location>
        <begin position="534"/>
        <end position="560"/>
    </location>
</feature>
<keyword evidence="2" id="KW-0472">Membrane</keyword>
<dbReference type="OrthoDB" id="271875at2759"/>
<evidence type="ECO:0000256" key="1">
    <source>
        <dbReference type="SAM" id="MobiDB-lite"/>
    </source>
</evidence>
<keyword evidence="3" id="KW-0732">Signal</keyword>
<keyword evidence="2" id="KW-0812">Transmembrane</keyword>
<dbReference type="AlphaFoldDB" id="A0A061IXT7"/>
<organism evidence="5 6">
    <name type="scientific">Trypanosoma rangeli SC58</name>
    <dbReference type="NCBI Taxonomy" id="429131"/>
    <lineage>
        <taxon>Eukaryota</taxon>
        <taxon>Discoba</taxon>
        <taxon>Euglenozoa</taxon>
        <taxon>Kinetoplastea</taxon>
        <taxon>Metakinetoplastina</taxon>
        <taxon>Trypanosomatida</taxon>
        <taxon>Trypanosomatidae</taxon>
        <taxon>Trypanosoma</taxon>
        <taxon>Herpetosoma</taxon>
    </lineage>
</organism>
<evidence type="ECO:0000256" key="3">
    <source>
        <dbReference type="SAM" id="SignalP"/>
    </source>
</evidence>
<feature type="signal peptide" evidence="3">
    <location>
        <begin position="1"/>
        <end position="27"/>
    </location>
</feature>
<evidence type="ECO:0000256" key="2">
    <source>
        <dbReference type="SAM" id="Phobius"/>
    </source>
</evidence>
<feature type="chain" id="PRO_5001601418" description="Ig-like domain-containing protein" evidence="3">
    <location>
        <begin position="28"/>
        <end position="560"/>
    </location>
</feature>
<reference evidence="5 6" key="1">
    <citation type="submission" date="2013-07" db="EMBL/GenBank/DDBJ databases">
        <authorList>
            <person name="Stoco P.H."/>
            <person name="Wagner G."/>
            <person name="Gerber A."/>
            <person name="Zaha A."/>
            <person name="Thompson C."/>
            <person name="Bartholomeu D.C."/>
            <person name="Luckemeyer D.D."/>
            <person name="Bahia D."/>
            <person name="Loreto E."/>
            <person name="Prestes E.B."/>
            <person name="Lima F.M."/>
            <person name="Rodrigues-Luiz G."/>
            <person name="Vallejo G.A."/>
            <person name="Filho J.F."/>
            <person name="Monteiro K.M."/>
            <person name="Tyler K.M."/>
            <person name="de Almeida L.G."/>
            <person name="Ortiz M.F."/>
            <person name="Siervo M.A."/>
            <person name="de Moraes M.H."/>
            <person name="Cunha O.L."/>
            <person name="Mendonca-Neto R."/>
            <person name="Silva R."/>
            <person name="Teixeira S.M."/>
            <person name="Murta S.M."/>
            <person name="Sincero T.C."/>
            <person name="Mendes T.A."/>
            <person name="Urmenyi T.P."/>
            <person name="Silva V.G."/>
            <person name="da Rocha W.D."/>
            <person name="Andersson B."/>
            <person name="Romanha A.J."/>
            <person name="Steindel M."/>
            <person name="de Vasconcelos A.T."/>
            <person name="Grisard E.C."/>
        </authorList>
    </citation>
    <scope>NUCLEOTIDE SEQUENCE [LARGE SCALE GENOMIC DNA]</scope>
    <source>
        <strain evidence="5 6">SC58</strain>
    </source>
</reference>
<proteinExistence type="predicted"/>
<dbReference type="EMBL" id="AUPL01004347">
    <property type="protein sequence ID" value="ESL07958.1"/>
    <property type="molecule type" value="Genomic_DNA"/>
</dbReference>
<keyword evidence="6" id="KW-1185">Reference proteome</keyword>
<keyword evidence="2" id="KW-1133">Transmembrane helix</keyword>
<gene>
    <name evidence="5" type="ORF">TRSC58_04347</name>
</gene>
<comment type="caution">
    <text evidence="5">The sequence shown here is derived from an EMBL/GenBank/DDBJ whole genome shotgun (WGS) entry which is preliminary data.</text>
</comment>
<name>A0A061IXT7_TRYRA</name>
<accession>A0A061IXT7</accession>
<feature type="transmembrane region" description="Helical" evidence="2">
    <location>
        <begin position="484"/>
        <end position="506"/>
    </location>
</feature>
<evidence type="ECO:0000313" key="6">
    <source>
        <dbReference type="Proteomes" id="UP000031737"/>
    </source>
</evidence>
<protein>
    <recommendedName>
        <fullName evidence="4">Ig-like domain-containing protein</fullName>
    </recommendedName>
</protein>
<dbReference type="PROSITE" id="PS50835">
    <property type="entry name" value="IG_LIKE"/>
    <property type="match status" value="1"/>
</dbReference>
<dbReference type="Proteomes" id="UP000031737">
    <property type="component" value="Unassembled WGS sequence"/>
</dbReference>
<dbReference type="VEuPathDB" id="TriTrypDB:TRSC58_04347"/>